<sequence>MSRNTSVEICLMCANSVMHSCENEVNSRKNYTKSCHDMKVHLTEAPDLLKQLLCTNSQVAKNYQHQIREYNAALAFAPMGAEIKAPLGTFP</sequence>
<dbReference type="OrthoDB" id="8040188at2759"/>
<name>A0A4Y2PU38_ARAVE</name>
<dbReference type="AlphaFoldDB" id="A0A4Y2PU38"/>
<organism evidence="1 2">
    <name type="scientific">Araneus ventricosus</name>
    <name type="common">Orbweaver spider</name>
    <name type="synonym">Epeira ventricosa</name>
    <dbReference type="NCBI Taxonomy" id="182803"/>
    <lineage>
        <taxon>Eukaryota</taxon>
        <taxon>Metazoa</taxon>
        <taxon>Ecdysozoa</taxon>
        <taxon>Arthropoda</taxon>
        <taxon>Chelicerata</taxon>
        <taxon>Arachnida</taxon>
        <taxon>Araneae</taxon>
        <taxon>Araneomorphae</taxon>
        <taxon>Entelegynae</taxon>
        <taxon>Araneoidea</taxon>
        <taxon>Araneidae</taxon>
        <taxon>Araneus</taxon>
    </lineage>
</organism>
<keyword evidence="2" id="KW-1185">Reference proteome</keyword>
<dbReference type="Proteomes" id="UP000499080">
    <property type="component" value="Unassembled WGS sequence"/>
</dbReference>
<gene>
    <name evidence="1" type="ORF">AVEN_77023_1</name>
</gene>
<evidence type="ECO:0000313" key="2">
    <source>
        <dbReference type="Proteomes" id="UP000499080"/>
    </source>
</evidence>
<protein>
    <submittedName>
        <fullName evidence="1">Uncharacterized protein</fullName>
    </submittedName>
</protein>
<dbReference type="EMBL" id="BGPR01012072">
    <property type="protein sequence ID" value="GBN54373.1"/>
    <property type="molecule type" value="Genomic_DNA"/>
</dbReference>
<proteinExistence type="predicted"/>
<comment type="caution">
    <text evidence="1">The sequence shown here is derived from an EMBL/GenBank/DDBJ whole genome shotgun (WGS) entry which is preliminary data.</text>
</comment>
<accession>A0A4Y2PU38</accession>
<reference evidence="1 2" key="1">
    <citation type="journal article" date="2019" name="Sci. Rep.">
        <title>Orb-weaving spider Araneus ventricosus genome elucidates the spidroin gene catalogue.</title>
        <authorList>
            <person name="Kono N."/>
            <person name="Nakamura H."/>
            <person name="Ohtoshi R."/>
            <person name="Moran D.A.P."/>
            <person name="Shinohara A."/>
            <person name="Yoshida Y."/>
            <person name="Fujiwara M."/>
            <person name="Mori M."/>
            <person name="Tomita M."/>
            <person name="Arakawa K."/>
        </authorList>
    </citation>
    <scope>NUCLEOTIDE SEQUENCE [LARGE SCALE GENOMIC DNA]</scope>
</reference>
<evidence type="ECO:0000313" key="1">
    <source>
        <dbReference type="EMBL" id="GBN54373.1"/>
    </source>
</evidence>